<comment type="caution">
    <text evidence="2">The sequence shown here is derived from an EMBL/GenBank/DDBJ whole genome shotgun (WGS) entry which is preliminary data.</text>
</comment>
<dbReference type="Proteomes" id="UP000314294">
    <property type="component" value="Unassembled WGS sequence"/>
</dbReference>
<feature type="compositionally biased region" description="Acidic residues" evidence="1">
    <location>
        <begin position="73"/>
        <end position="84"/>
    </location>
</feature>
<proteinExistence type="predicted"/>
<dbReference type="EMBL" id="SRLO01026571">
    <property type="protein sequence ID" value="TNN21672.1"/>
    <property type="molecule type" value="Genomic_DNA"/>
</dbReference>
<sequence length="176" mass="19825">MKSTIYHPRCRPGESCHIQGPCDTSGRRTTSLTRTIQTKSSLRPPDKDPIDSHGRPDPDRVEADELLRRPDPVEDPVEEDEFQDPDGVKADELLQIGRDNRVPTCNSPPAVRVQDPGQPKHSQFHLFPSTPAHYRVNAHRHTDLSGVRCHTVLGVAPISLSWFWWLMVISMEPGGR</sequence>
<gene>
    <name evidence="2" type="ORF">EYF80_068216</name>
</gene>
<evidence type="ECO:0000256" key="1">
    <source>
        <dbReference type="SAM" id="MobiDB-lite"/>
    </source>
</evidence>
<name>A0A4Z2DZV1_9TELE</name>
<feature type="compositionally biased region" description="Basic and acidic residues" evidence="1">
    <location>
        <begin position="44"/>
        <end position="72"/>
    </location>
</feature>
<organism evidence="2 3">
    <name type="scientific">Liparis tanakae</name>
    <name type="common">Tanaka's snailfish</name>
    <dbReference type="NCBI Taxonomy" id="230148"/>
    <lineage>
        <taxon>Eukaryota</taxon>
        <taxon>Metazoa</taxon>
        <taxon>Chordata</taxon>
        <taxon>Craniata</taxon>
        <taxon>Vertebrata</taxon>
        <taxon>Euteleostomi</taxon>
        <taxon>Actinopterygii</taxon>
        <taxon>Neopterygii</taxon>
        <taxon>Teleostei</taxon>
        <taxon>Neoteleostei</taxon>
        <taxon>Acanthomorphata</taxon>
        <taxon>Eupercaria</taxon>
        <taxon>Perciformes</taxon>
        <taxon>Cottioidei</taxon>
        <taxon>Cottales</taxon>
        <taxon>Liparidae</taxon>
        <taxon>Liparis</taxon>
    </lineage>
</organism>
<evidence type="ECO:0000313" key="3">
    <source>
        <dbReference type="Proteomes" id="UP000314294"/>
    </source>
</evidence>
<feature type="region of interest" description="Disordered" evidence="1">
    <location>
        <begin position="1"/>
        <end position="87"/>
    </location>
</feature>
<dbReference type="AlphaFoldDB" id="A0A4Z2DZV1"/>
<evidence type="ECO:0000313" key="2">
    <source>
        <dbReference type="EMBL" id="TNN21672.1"/>
    </source>
</evidence>
<accession>A0A4Z2DZV1</accession>
<reference evidence="2 3" key="1">
    <citation type="submission" date="2019-03" db="EMBL/GenBank/DDBJ databases">
        <title>First draft genome of Liparis tanakae, snailfish: a comprehensive survey of snailfish specific genes.</title>
        <authorList>
            <person name="Kim W."/>
            <person name="Song I."/>
            <person name="Jeong J.-H."/>
            <person name="Kim D."/>
            <person name="Kim S."/>
            <person name="Ryu S."/>
            <person name="Song J.Y."/>
            <person name="Lee S.K."/>
        </authorList>
    </citation>
    <scope>NUCLEOTIDE SEQUENCE [LARGE SCALE GENOMIC DNA]</scope>
    <source>
        <tissue evidence="2">Muscle</tissue>
    </source>
</reference>
<keyword evidence="3" id="KW-1185">Reference proteome</keyword>
<protein>
    <submittedName>
        <fullName evidence="2">Uncharacterized protein</fullName>
    </submittedName>
</protein>